<evidence type="ECO:0000313" key="3">
    <source>
        <dbReference type="Proteomes" id="UP000220158"/>
    </source>
</evidence>
<dbReference type="OrthoDB" id="341422at2759"/>
<evidence type="ECO:0000313" key="2">
    <source>
        <dbReference type="EMBL" id="CRH02975.1"/>
    </source>
</evidence>
<dbReference type="RefSeq" id="XP_028535462.1">
    <property type="nucleotide sequence ID" value="XM_028679723.1"/>
</dbReference>
<dbReference type="GeneID" id="39734419"/>
<sequence>MTDQIDESNDSNILNELEGKADILKKDINFLGEKESQSFKYNGILNNEQNNTKRMDNSNDENFEENEEYFSNINKITTESLDKKNSFLSDMIIDTSSIHAHGDIEKNSDVMLNKSSIVLEKNGLKEEKNEVSKHSSFNKSISKGSMMSQEIGGYDNATCDRISYSRKSSSLNSEGLENKISNEPKQMNYSNITERVIRDIGNDTNSQNENNVIGNKNNEKPDKNDFFKKNKACTDIKEQSSNNLSDNIYSNQNSLSFKTDQKMKDLTEKRSNVEENDGILKKNENDKKNNIEDKFQNKGKINNINDYLNEKRNSQKITVFVGEKIQKVKADFKYGEDTIPKLQGKTVYESQNIKVSNADAKSGERLIERKQEKTVFEAQRCEKSTADARACEKLVEKKPEKTVFESQKSEKSTADARACEKLVEKKPEKTVFESQKSE</sequence>
<feature type="region of interest" description="Disordered" evidence="1">
    <location>
        <begin position="202"/>
        <end position="226"/>
    </location>
</feature>
<proteinExistence type="predicted"/>
<dbReference type="VEuPathDB" id="PlasmoDB:PRELSG_0200100"/>
<name>A0A1J1HCE5_PLARL</name>
<feature type="non-terminal residue" evidence="2">
    <location>
        <position position="438"/>
    </location>
</feature>
<reference evidence="2 3" key="1">
    <citation type="submission" date="2015-04" db="EMBL/GenBank/DDBJ databases">
        <authorList>
            <consortium name="Pathogen Informatics"/>
        </authorList>
    </citation>
    <scope>NUCLEOTIDE SEQUENCE [LARGE SCALE GENOMIC DNA]</scope>
    <source>
        <strain evidence="2 3">SGS1</strain>
    </source>
</reference>
<evidence type="ECO:0000256" key="1">
    <source>
        <dbReference type="SAM" id="MobiDB-lite"/>
    </source>
</evidence>
<feature type="compositionally biased region" description="Basic and acidic residues" evidence="1">
    <location>
        <begin position="217"/>
        <end position="226"/>
    </location>
</feature>
<dbReference type="EMBL" id="LN835297">
    <property type="protein sequence ID" value="CRH02975.1"/>
    <property type="molecule type" value="Genomic_DNA"/>
</dbReference>
<organism evidence="2 3">
    <name type="scientific">Plasmodium relictum</name>
    <dbReference type="NCBI Taxonomy" id="85471"/>
    <lineage>
        <taxon>Eukaryota</taxon>
        <taxon>Sar</taxon>
        <taxon>Alveolata</taxon>
        <taxon>Apicomplexa</taxon>
        <taxon>Aconoidasida</taxon>
        <taxon>Haemosporida</taxon>
        <taxon>Plasmodiidae</taxon>
        <taxon>Plasmodium</taxon>
        <taxon>Plasmodium (Haemamoeba)</taxon>
    </lineage>
</organism>
<dbReference type="KEGG" id="prel:PRELSG_0200100"/>
<protein>
    <submittedName>
        <fullName evidence="2">Uncharacterized protein</fullName>
    </submittedName>
</protein>
<dbReference type="AlphaFoldDB" id="A0A1J1HCE5"/>
<gene>
    <name evidence="2" type="ORF">PRELSG_0200100</name>
</gene>
<accession>A0A1J1HCE5</accession>
<keyword evidence="3" id="KW-1185">Reference proteome</keyword>
<dbReference type="Proteomes" id="UP000220158">
    <property type="component" value="Chromosome 2"/>
</dbReference>